<accession>A0A1B4PRZ9</accession>
<organism evidence="1 2">
    <name type="scientific">Burkholderia cepacia</name>
    <name type="common">Pseudomonas cepacia</name>
    <dbReference type="NCBI Taxonomy" id="292"/>
    <lineage>
        <taxon>Bacteria</taxon>
        <taxon>Pseudomonadati</taxon>
        <taxon>Pseudomonadota</taxon>
        <taxon>Betaproteobacteria</taxon>
        <taxon>Burkholderiales</taxon>
        <taxon>Burkholderiaceae</taxon>
        <taxon>Burkholderia</taxon>
        <taxon>Burkholderia cepacia complex</taxon>
    </lineage>
</organism>
<name>A0A1B4PRZ9_BURCE</name>
<reference evidence="1 2" key="1">
    <citation type="submission" date="2015-12" db="EMBL/GenBank/DDBJ databases">
        <title>Diversity of Burkholderia near neighbor genomes.</title>
        <authorList>
            <person name="Sahl J."/>
            <person name="Wagner D."/>
            <person name="Keim P."/>
        </authorList>
    </citation>
    <scope>NUCLEOTIDE SEQUENCE [LARGE SCALE GENOMIC DNA]</scope>
    <source>
        <strain evidence="1 2">MSMB1184WGS</strain>
    </source>
</reference>
<evidence type="ECO:0000313" key="1">
    <source>
        <dbReference type="EMBL" id="AOK16703.1"/>
    </source>
</evidence>
<protein>
    <submittedName>
        <fullName evidence="1">Uncharacterized protein</fullName>
    </submittedName>
</protein>
<dbReference type="EMBL" id="CP013443">
    <property type="protein sequence ID" value="AOK16703.1"/>
    <property type="molecule type" value="Genomic_DNA"/>
</dbReference>
<gene>
    <name evidence="1" type="ORF">WT26_12190</name>
</gene>
<sequence>MDLKIKNNKKNATQDLLALDVICFSLTRRKNKENIYMKNLIDSARHTLVRHHQFGKRFTKENDFIDSIF</sequence>
<dbReference type="Proteomes" id="UP000094776">
    <property type="component" value="Chromosome 1"/>
</dbReference>
<dbReference type="AlphaFoldDB" id="A0A1B4PRZ9"/>
<evidence type="ECO:0000313" key="2">
    <source>
        <dbReference type="Proteomes" id="UP000094776"/>
    </source>
</evidence>
<proteinExistence type="predicted"/>